<organism evidence="1">
    <name type="scientific">Brassica napus</name>
    <name type="common">Rape</name>
    <dbReference type="NCBI Taxonomy" id="3708"/>
    <lineage>
        <taxon>Eukaryota</taxon>
        <taxon>Viridiplantae</taxon>
        <taxon>Streptophyta</taxon>
        <taxon>Embryophyta</taxon>
        <taxon>Tracheophyta</taxon>
        <taxon>Spermatophyta</taxon>
        <taxon>Magnoliopsida</taxon>
        <taxon>eudicotyledons</taxon>
        <taxon>Gunneridae</taxon>
        <taxon>Pentapetalae</taxon>
        <taxon>rosids</taxon>
        <taxon>malvids</taxon>
        <taxon>Brassicales</taxon>
        <taxon>Brassicaceae</taxon>
        <taxon>Brassiceae</taxon>
        <taxon>Brassica</taxon>
    </lineage>
</organism>
<protein>
    <submittedName>
        <fullName evidence="1">(rape) hypothetical protein</fullName>
    </submittedName>
</protein>
<evidence type="ECO:0000313" key="1">
    <source>
        <dbReference type="EMBL" id="CAF2270166.1"/>
    </source>
</evidence>
<dbReference type="EMBL" id="HG994358">
    <property type="protein sequence ID" value="CAF2270166.1"/>
    <property type="molecule type" value="Genomic_DNA"/>
</dbReference>
<name>A0A817ARE3_BRANA</name>
<accession>A0A817ARE3</accession>
<proteinExistence type="predicted"/>
<dbReference type="AlphaFoldDB" id="A0A817ARE3"/>
<dbReference type="Proteomes" id="UP001295469">
    <property type="component" value="Chromosome A04"/>
</dbReference>
<gene>
    <name evidence="1" type="ORF">DARMORV10_A04P09130.1</name>
</gene>
<sequence length="99" mass="11024">MVNFCKFKKSRGNTIHAEYVRNHWDISSGSIEEGHTVISQLYYLGGKYKGDLFCHSGGDRGFVLTVDGGKDRCIIKEKEIKILKLNVKTLDKAGISTAS</sequence>
<reference evidence="1" key="1">
    <citation type="submission" date="2021-01" db="EMBL/GenBank/DDBJ databases">
        <authorList>
            <consortium name="Genoscope - CEA"/>
            <person name="William W."/>
        </authorList>
    </citation>
    <scope>NUCLEOTIDE SEQUENCE</scope>
</reference>